<feature type="coiled-coil region" evidence="1">
    <location>
        <begin position="6"/>
        <end position="86"/>
    </location>
</feature>
<reference evidence="3 4" key="1">
    <citation type="journal article" date="2016" name="G3 (Bethesda)">
        <title>First Draft Assembly and Annotation of the Genome of a California Endemic Oak Quercus lobata Nee (Fagaceae).</title>
        <authorList>
            <person name="Sork V.L."/>
            <person name="Fitz-Gibbon S.T."/>
            <person name="Puiu D."/>
            <person name="Crepeau M."/>
            <person name="Gugger P.F."/>
            <person name="Sherman R."/>
            <person name="Stevens K."/>
            <person name="Langley C.H."/>
            <person name="Pellegrini M."/>
            <person name="Salzberg S.L."/>
        </authorList>
    </citation>
    <scope>NUCLEOTIDE SEQUENCE [LARGE SCALE GENOMIC DNA]</scope>
    <source>
        <strain evidence="3 4">cv. SW786</strain>
    </source>
</reference>
<evidence type="ECO:0000313" key="4">
    <source>
        <dbReference type="Proteomes" id="UP000594261"/>
    </source>
</evidence>
<dbReference type="InParanoid" id="A0A7N2LC13"/>
<evidence type="ECO:0000313" key="3">
    <source>
        <dbReference type="EnsemblPlants" id="QL03p066681:mrna"/>
    </source>
</evidence>
<evidence type="ECO:0000256" key="1">
    <source>
        <dbReference type="SAM" id="Coils"/>
    </source>
</evidence>
<dbReference type="EMBL" id="LRBV02000003">
    <property type="status" value="NOT_ANNOTATED_CDS"/>
    <property type="molecule type" value="Genomic_DNA"/>
</dbReference>
<name>A0A7N2LC13_QUELO</name>
<sequence>MELLKLSKFKLQLQTLITEFRELKERERSATEQLRLLNQKQKQTEEEYGRKLQELQAELASSNEQRQKLERKVSYLQNDNALLENKQKELKGTIQCLLQSKESFVNAYEEEEGSTGHGKAPSMVTRYSLLGESARQVDKESACQFDGLFTESTCEMKRSIETRDRKLTVLSEKINSHLLLFDSIEKEAFSIKHVVNDVQCLLNEKEEVVAGLRSKLDKVSTFEKVFVGKIHYLENKLKNDEDELRRKDRIISELEAHLEAERASKNYQTQIEEISVPLLRIHKTLSAKDVVIQNLVSEKEALHSEVGSLGIILQKIQETVTNMNQEDKRVFSSILECQERCNIIVTRDDNRTEDVPQSNIEKSPSKASETGSAENTASPLSDEYKEVAEPLRENNNSNSCLFIGLFARSPQSACSEPQSAANFLSISVNDGKENHTRLAQRLDSECSTTQAEASEDPDNSTWHYHIQKPFIRLTFFGTQFPEEQQ</sequence>
<dbReference type="OMA" id="FTESTCE"/>
<reference evidence="3" key="2">
    <citation type="submission" date="2021-01" db="UniProtKB">
        <authorList>
            <consortium name="EnsemblPlants"/>
        </authorList>
    </citation>
    <scope>IDENTIFICATION</scope>
</reference>
<protein>
    <submittedName>
        <fullName evidence="3">Uncharacterized protein</fullName>
    </submittedName>
</protein>
<dbReference type="Gramene" id="QL03p066681:mrna">
    <property type="protein sequence ID" value="QL03p066681:mrna"/>
    <property type="gene ID" value="QL03p066681"/>
</dbReference>
<dbReference type="Proteomes" id="UP000594261">
    <property type="component" value="Chromosome 3"/>
</dbReference>
<dbReference type="EnsemblPlants" id="QL03p066681:mrna">
    <property type="protein sequence ID" value="QL03p066681:mrna"/>
    <property type="gene ID" value="QL03p066681"/>
</dbReference>
<feature type="region of interest" description="Disordered" evidence="2">
    <location>
        <begin position="348"/>
        <end position="380"/>
    </location>
</feature>
<keyword evidence="4" id="KW-1185">Reference proteome</keyword>
<keyword evidence="1" id="KW-0175">Coiled coil</keyword>
<evidence type="ECO:0000256" key="2">
    <source>
        <dbReference type="SAM" id="MobiDB-lite"/>
    </source>
</evidence>
<accession>A0A7N2LC13</accession>
<organism evidence="3 4">
    <name type="scientific">Quercus lobata</name>
    <name type="common">Valley oak</name>
    <dbReference type="NCBI Taxonomy" id="97700"/>
    <lineage>
        <taxon>Eukaryota</taxon>
        <taxon>Viridiplantae</taxon>
        <taxon>Streptophyta</taxon>
        <taxon>Embryophyta</taxon>
        <taxon>Tracheophyta</taxon>
        <taxon>Spermatophyta</taxon>
        <taxon>Magnoliopsida</taxon>
        <taxon>eudicotyledons</taxon>
        <taxon>Gunneridae</taxon>
        <taxon>Pentapetalae</taxon>
        <taxon>rosids</taxon>
        <taxon>fabids</taxon>
        <taxon>Fagales</taxon>
        <taxon>Fagaceae</taxon>
        <taxon>Quercus</taxon>
    </lineage>
</organism>
<proteinExistence type="predicted"/>
<feature type="compositionally biased region" description="Polar residues" evidence="2">
    <location>
        <begin position="355"/>
        <end position="379"/>
    </location>
</feature>
<dbReference type="AlphaFoldDB" id="A0A7N2LC13"/>